<evidence type="ECO:0000256" key="3">
    <source>
        <dbReference type="ARBA" id="ARBA00022692"/>
    </source>
</evidence>
<gene>
    <name evidence="7" type="ORF">KL86PLE_30080</name>
</gene>
<proteinExistence type="predicted"/>
<accession>A0A212LDJ3</accession>
<evidence type="ECO:0000256" key="1">
    <source>
        <dbReference type="ARBA" id="ARBA00004651"/>
    </source>
</evidence>
<feature type="transmembrane region" description="Helical" evidence="6">
    <location>
        <begin position="190"/>
        <end position="209"/>
    </location>
</feature>
<name>A0A212LDJ3_9HYPH</name>
<reference evidence="7" key="1">
    <citation type="submission" date="2016-08" db="EMBL/GenBank/DDBJ databases">
        <authorList>
            <person name="Seilhamer J.J."/>
        </authorList>
    </citation>
    <scope>NUCLEOTIDE SEQUENCE</scope>
    <source>
        <strain evidence="7">86</strain>
    </source>
</reference>
<dbReference type="GO" id="GO:0015171">
    <property type="term" value="F:amino acid transmembrane transporter activity"/>
    <property type="evidence" value="ECO:0007669"/>
    <property type="project" value="TreeGrafter"/>
</dbReference>
<organism evidence="7">
    <name type="scientific">uncultured Pleomorphomonas sp</name>
    <dbReference type="NCBI Taxonomy" id="442121"/>
    <lineage>
        <taxon>Bacteria</taxon>
        <taxon>Pseudomonadati</taxon>
        <taxon>Pseudomonadota</taxon>
        <taxon>Alphaproteobacteria</taxon>
        <taxon>Hyphomicrobiales</taxon>
        <taxon>Pleomorphomonadaceae</taxon>
        <taxon>Pleomorphomonas</taxon>
        <taxon>environmental samples</taxon>
    </lineage>
</organism>
<dbReference type="InterPro" id="IPR001123">
    <property type="entry name" value="LeuE-type"/>
</dbReference>
<feature type="transmembrane region" description="Helical" evidence="6">
    <location>
        <begin position="73"/>
        <end position="94"/>
    </location>
</feature>
<dbReference type="Pfam" id="PF01810">
    <property type="entry name" value="LysE"/>
    <property type="match status" value="1"/>
</dbReference>
<keyword evidence="5 6" id="KW-0472">Membrane</keyword>
<sequence>MLGYDLAHWATFFAAAFLLNVSPGPDIAFILGHTARGGRRQGLAAMLGLWAGAFCHVLFAAIGLSAIVATSAAAFAAVKWAGVAYLAFLGVKALRSKASAFDVGKARDESRLPAVFLQGMLVDILNPKVAIFFLAFLPQFVVDGAGPVPWQLLLHGVLIIAVAAIVEPLVVLGGAWLTARLRSSARLALWLDRSLGALFLGLAAKLAALQR</sequence>
<evidence type="ECO:0000256" key="4">
    <source>
        <dbReference type="ARBA" id="ARBA00022989"/>
    </source>
</evidence>
<dbReference type="GO" id="GO:0005886">
    <property type="term" value="C:plasma membrane"/>
    <property type="evidence" value="ECO:0007669"/>
    <property type="project" value="UniProtKB-SubCell"/>
</dbReference>
<keyword evidence="2" id="KW-1003">Cell membrane</keyword>
<dbReference type="PIRSF" id="PIRSF006324">
    <property type="entry name" value="LeuE"/>
    <property type="match status" value="1"/>
</dbReference>
<feature type="transmembrane region" description="Helical" evidence="6">
    <location>
        <begin position="6"/>
        <end position="31"/>
    </location>
</feature>
<feature type="transmembrane region" description="Helical" evidence="6">
    <location>
        <begin position="157"/>
        <end position="178"/>
    </location>
</feature>
<dbReference type="PANTHER" id="PTHR30086">
    <property type="entry name" value="ARGININE EXPORTER PROTEIN ARGO"/>
    <property type="match status" value="1"/>
</dbReference>
<dbReference type="RefSeq" id="WP_288195994.1">
    <property type="nucleotide sequence ID" value="NZ_LT608334.1"/>
</dbReference>
<keyword evidence="3 6" id="KW-0812">Transmembrane</keyword>
<feature type="transmembrane region" description="Helical" evidence="6">
    <location>
        <begin position="43"/>
        <end position="67"/>
    </location>
</feature>
<evidence type="ECO:0000256" key="2">
    <source>
        <dbReference type="ARBA" id="ARBA00022475"/>
    </source>
</evidence>
<dbReference type="PANTHER" id="PTHR30086:SF20">
    <property type="entry name" value="ARGININE EXPORTER PROTEIN ARGO-RELATED"/>
    <property type="match status" value="1"/>
</dbReference>
<evidence type="ECO:0000256" key="5">
    <source>
        <dbReference type="ARBA" id="ARBA00023136"/>
    </source>
</evidence>
<keyword evidence="4 6" id="KW-1133">Transmembrane helix</keyword>
<feature type="transmembrane region" description="Helical" evidence="6">
    <location>
        <begin position="115"/>
        <end position="137"/>
    </location>
</feature>
<evidence type="ECO:0000313" key="7">
    <source>
        <dbReference type="EMBL" id="SCM75633.1"/>
    </source>
</evidence>
<dbReference type="EMBL" id="FMJD01000007">
    <property type="protein sequence ID" value="SCM75633.1"/>
    <property type="molecule type" value="Genomic_DNA"/>
</dbReference>
<evidence type="ECO:0000256" key="6">
    <source>
        <dbReference type="SAM" id="Phobius"/>
    </source>
</evidence>
<dbReference type="AlphaFoldDB" id="A0A212LDJ3"/>
<protein>
    <submittedName>
        <fullName evidence="7">Putative transmembrane efflux protein</fullName>
    </submittedName>
</protein>
<comment type="subcellular location">
    <subcellularLocation>
        <location evidence="1">Cell membrane</location>
        <topology evidence="1">Multi-pass membrane protein</topology>
    </subcellularLocation>
</comment>